<evidence type="ECO:0000313" key="2">
    <source>
        <dbReference type="Proteomes" id="UP000226420"/>
    </source>
</evidence>
<dbReference type="Proteomes" id="UP000226420">
    <property type="component" value="Unassembled WGS sequence"/>
</dbReference>
<name>A0AAJ4W805_9GAMM</name>
<sequence>MWKQLKPTELPKCKYCEKNTHIRNHGTGKTGARRYRCMHCNKTFQTKYIYTTFPYNESNRVAM</sequence>
<protein>
    <recommendedName>
        <fullName evidence="3">InsA N-terminal domain-containing protein</fullName>
    </recommendedName>
</protein>
<dbReference type="AlphaFoldDB" id="A0AAJ4W805"/>
<evidence type="ECO:0000313" key="1">
    <source>
        <dbReference type="EMBL" id="SFC08523.1"/>
    </source>
</evidence>
<organism evidence="1 2">
    <name type="scientific">Pragia fontium DSM 5563 = ATCC 49100</name>
    <dbReference type="NCBI Taxonomy" id="1122977"/>
    <lineage>
        <taxon>Bacteria</taxon>
        <taxon>Pseudomonadati</taxon>
        <taxon>Pseudomonadota</taxon>
        <taxon>Gammaproteobacteria</taxon>
        <taxon>Enterobacterales</taxon>
        <taxon>Budviciaceae</taxon>
        <taxon>Pragia</taxon>
    </lineage>
</organism>
<reference evidence="1 2" key="1">
    <citation type="submission" date="2016-10" db="EMBL/GenBank/DDBJ databases">
        <authorList>
            <person name="Varghese N."/>
            <person name="Submissions S."/>
        </authorList>
    </citation>
    <scope>NUCLEOTIDE SEQUENCE [LARGE SCALE GENOMIC DNA]</scope>
    <source>
        <strain evidence="1 2">DSM 5563</strain>
    </source>
</reference>
<dbReference type="RefSeq" id="WP_126466981.1">
    <property type="nucleotide sequence ID" value="NZ_FOLW01000001.1"/>
</dbReference>
<gene>
    <name evidence="1" type="ORF">SAMN02745723_101342</name>
</gene>
<dbReference type="Gene3D" id="3.30.160.60">
    <property type="entry name" value="Classic Zinc Finger"/>
    <property type="match status" value="1"/>
</dbReference>
<proteinExistence type="predicted"/>
<dbReference type="EMBL" id="FOLW01000001">
    <property type="protein sequence ID" value="SFC08523.1"/>
    <property type="molecule type" value="Genomic_DNA"/>
</dbReference>
<accession>A0AAJ4W805</accession>
<comment type="caution">
    <text evidence="1">The sequence shown here is derived from an EMBL/GenBank/DDBJ whole genome shotgun (WGS) entry which is preliminary data.</text>
</comment>
<evidence type="ECO:0008006" key="3">
    <source>
        <dbReference type="Google" id="ProtNLM"/>
    </source>
</evidence>